<reference evidence="2 3" key="1">
    <citation type="submission" date="2018-04" db="EMBL/GenBank/DDBJ databases">
        <authorList>
            <person name="Vogel A."/>
        </authorList>
    </citation>
    <scope>NUCLEOTIDE SEQUENCE [LARGE SCALE GENOMIC DNA]</scope>
</reference>
<dbReference type="EMBL" id="OOIL02000139">
    <property type="protein sequence ID" value="VFQ61125.1"/>
    <property type="molecule type" value="Genomic_DNA"/>
</dbReference>
<accession>A0A484K9C5</accession>
<protein>
    <submittedName>
        <fullName evidence="2">Uncharacterized protein</fullName>
    </submittedName>
</protein>
<dbReference type="Proteomes" id="UP000595140">
    <property type="component" value="Unassembled WGS sequence"/>
</dbReference>
<dbReference type="AlphaFoldDB" id="A0A484K9C5"/>
<evidence type="ECO:0000313" key="3">
    <source>
        <dbReference type="Proteomes" id="UP000595140"/>
    </source>
</evidence>
<gene>
    <name evidence="2" type="ORF">CCAM_LOCUS2901</name>
</gene>
<organism evidence="2 3">
    <name type="scientific">Cuscuta campestris</name>
    <dbReference type="NCBI Taxonomy" id="132261"/>
    <lineage>
        <taxon>Eukaryota</taxon>
        <taxon>Viridiplantae</taxon>
        <taxon>Streptophyta</taxon>
        <taxon>Embryophyta</taxon>
        <taxon>Tracheophyta</taxon>
        <taxon>Spermatophyta</taxon>
        <taxon>Magnoliopsida</taxon>
        <taxon>eudicotyledons</taxon>
        <taxon>Gunneridae</taxon>
        <taxon>Pentapetalae</taxon>
        <taxon>asterids</taxon>
        <taxon>lamiids</taxon>
        <taxon>Solanales</taxon>
        <taxon>Convolvulaceae</taxon>
        <taxon>Cuscuteae</taxon>
        <taxon>Cuscuta</taxon>
        <taxon>Cuscuta subgen. Grammica</taxon>
        <taxon>Cuscuta sect. Cleistogrammica</taxon>
    </lineage>
</organism>
<proteinExistence type="predicted"/>
<feature type="non-terminal residue" evidence="2">
    <location>
        <position position="81"/>
    </location>
</feature>
<keyword evidence="3" id="KW-1185">Reference proteome</keyword>
<evidence type="ECO:0000313" key="2">
    <source>
        <dbReference type="EMBL" id="VFQ61125.1"/>
    </source>
</evidence>
<feature type="region of interest" description="Disordered" evidence="1">
    <location>
        <begin position="1"/>
        <end position="26"/>
    </location>
</feature>
<sequence length="81" mass="8945">MPAVKATSGTRRGSAAPDGDDGGGHWRWKQRRRWRLGDGGWRLGDAGQRLAAARRLWLARRRRGRTAGMTGGWLTAAMMAE</sequence>
<evidence type="ECO:0000256" key="1">
    <source>
        <dbReference type="SAM" id="MobiDB-lite"/>
    </source>
</evidence>
<name>A0A484K9C5_9ASTE</name>